<gene>
    <name evidence="5" type="primary">tatC</name>
    <name evidence="6" type="ORF">DES45_103360</name>
</gene>
<keyword evidence="4 5" id="KW-0472">Membrane</keyword>
<dbReference type="EMBL" id="QQBB01000003">
    <property type="protein sequence ID" value="RDI60099.1"/>
    <property type="molecule type" value="Genomic_DNA"/>
</dbReference>
<dbReference type="GO" id="GO:0065002">
    <property type="term" value="P:intracellular protein transmembrane transport"/>
    <property type="evidence" value="ECO:0007669"/>
    <property type="project" value="TreeGrafter"/>
</dbReference>
<dbReference type="InterPro" id="IPR002033">
    <property type="entry name" value="TatC"/>
</dbReference>
<comment type="subunit">
    <text evidence="5">The Tat system comprises two distinct complexes: a TatABC complex, containing multiple copies of TatA, TatB and TatC subunits, and a separate TatA complex, containing only TatA subunits. Substrates initially bind to the TatABC complex, which probably triggers association of the separate TatA complex to form the active translocon.</text>
</comment>
<reference evidence="6 7" key="1">
    <citation type="submission" date="2018-07" db="EMBL/GenBank/DDBJ databases">
        <title>Genomic Encyclopedia of Type Strains, Phase IV (KMG-IV): sequencing the most valuable type-strain genomes for metagenomic binning, comparative biology and taxonomic classification.</title>
        <authorList>
            <person name="Goeker M."/>
        </authorList>
    </citation>
    <scope>NUCLEOTIDE SEQUENCE [LARGE SCALE GENOMIC DNA]</scope>
    <source>
        <strain evidence="6 7">DSM 14364</strain>
    </source>
</reference>
<evidence type="ECO:0000256" key="3">
    <source>
        <dbReference type="ARBA" id="ARBA00022989"/>
    </source>
</evidence>
<feature type="transmembrane region" description="Helical" evidence="5">
    <location>
        <begin position="173"/>
        <end position="199"/>
    </location>
</feature>
<evidence type="ECO:0000313" key="6">
    <source>
        <dbReference type="EMBL" id="RDI60099.1"/>
    </source>
</evidence>
<dbReference type="OrthoDB" id="9777044at2"/>
<accession>A0A370HNI5</accession>
<dbReference type="NCBIfam" id="TIGR00945">
    <property type="entry name" value="tatC"/>
    <property type="match status" value="1"/>
</dbReference>
<dbReference type="PANTHER" id="PTHR30371">
    <property type="entry name" value="SEC-INDEPENDENT PROTEIN TRANSLOCASE PROTEIN TATC"/>
    <property type="match status" value="1"/>
</dbReference>
<keyword evidence="2 5" id="KW-0812">Transmembrane</keyword>
<evidence type="ECO:0000313" key="7">
    <source>
        <dbReference type="Proteomes" id="UP000254925"/>
    </source>
</evidence>
<dbReference type="Proteomes" id="UP000254925">
    <property type="component" value="Unassembled WGS sequence"/>
</dbReference>
<feature type="transmembrane region" description="Helical" evidence="5">
    <location>
        <begin position="84"/>
        <end position="105"/>
    </location>
</feature>
<keyword evidence="5" id="KW-1003">Cell membrane</keyword>
<protein>
    <recommendedName>
        <fullName evidence="5">Sec-independent protein translocase protein TatC</fullName>
    </recommendedName>
</protein>
<sequence>MTTSVEDDEVEASRAPLIEHLTELRARLIKALIAFIVMFFICFAGAKYIYNALVWPYVLAVGSPEKAHLVYTHGLEYLFTQIQVAAFGAGFLAFPVIAIQIYKFVAPGLYKNERRAFLPYLVATPVLFTVGAACVYFIAMPLLMRFSVGMQQLATDNAPAIEFLPKVSEYLSLIMTLIFAFGICFQLPVILTLLARAGIIDSQFLKDKRRYAIVVVFVAAAVLTPPDVISQFALAVPTLLLYEASIFSVRMVEKKRAEAEAARAAAGEA</sequence>
<dbReference type="GO" id="GO:0043953">
    <property type="term" value="P:protein transport by the Tat complex"/>
    <property type="evidence" value="ECO:0007669"/>
    <property type="project" value="UniProtKB-UniRule"/>
</dbReference>
<organism evidence="6 7">
    <name type="scientific">Microvirga subterranea</name>
    <dbReference type="NCBI Taxonomy" id="186651"/>
    <lineage>
        <taxon>Bacteria</taxon>
        <taxon>Pseudomonadati</taxon>
        <taxon>Pseudomonadota</taxon>
        <taxon>Alphaproteobacteria</taxon>
        <taxon>Hyphomicrobiales</taxon>
        <taxon>Methylobacteriaceae</taxon>
        <taxon>Microvirga</taxon>
    </lineage>
</organism>
<dbReference type="GO" id="GO:0009977">
    <property type="term" value="F:proton motive force dependent protein transmembrane transporter activity"/>
    <property type="evidence" value="ECO:0007669"/>
    <property type="project" value="TreeGrafter"/>
</dbReference>
<keyword evidence="5" id="KW-0811">Translocation</keyword>
<dbReference type="PRINTS" id="PR01840">
    <property type="entry name" value="TATCFAMILY"/>
</dbReference>
<dbReference type="GO" id="GO:0033281">
    <property type="term" value="C:TAT protein transport complex"/>
    <property type="evidence" value="ECO:0007669"/>
    <property type="project" value="UniProtKB-UniRule"/>
</dbReference>
<name>A0A370HNI5_9HYPH</name>
<proteinExistence type="inferred from homology"/>
<comment type="caution">
    <text evidence="6">The sequence shown here is derived from an EMBL/GenBank/DDBJ whole genome shotgun (WGS) entry which is preliminary data.</text>
</comment>
<feature type="transmembrane region" description="Helical" evidence="5">
    <location>
        <begin position="31"/>
        <end position="50"/>
    </location>
</feature>
<feature type="transmembrane region" description="Helical" evidence="5">
    <location>
        <begin position="117"/>
        <end position="139"/>
    </location>
</feature>
<keyword evidence="5" id="KW-0653">Protein transport</keyword>
<evidence type="ECO:0000256" key="5">
    <source>
        <dbReference type="HAMAP-Rule" id="MF_00902"/>
    </source>
</evidence>
<dbReference type="HAMAP" id="MF_00902">
    <property type="entry name" value="TatC"/>
    <property type="match status" value="1"/>
</dbReference>
<evidence type="ECO:0000256" key="4">
    <source>
        <dbReference type="ARBA" id="ARBA00023136"/>
    </source>
</evidence>
<dbReference type="AlphaFoldDB" id="A0A370HNI5"/>
<evidence type="ECO:0000256" key="2">
    <source>
        <dbReference type="ARBA" id="ARBA00022692"/>
    </source>
</evidence>
<dbReference type="PANTHER" id="PTHR30371:SF0">
    <property type="entry name" value="SEC-INDEPENDENT PROTEIN TRANSLOCASE PROTEIN TATC, CHLOROPLASTIC-RELATED"/>
    <property type="match status" value="1"/>
</dbReference>
<feature type="transmembrane region" description="Helical" evidence="5">
    <location>
        <begin position="211"/>
        <end position="226"/>
    </location>
</feature>
<comment type="similarity">
    <text evidence="5">Belongs to the TatC family.</text>
</comment>
<comment type="subcellular location">
    <subcellularLocation>
        <location evidence="5">Cell membrane</location>
        <topology evidence="5">Multi-pass membrane protein</topology>
    </subcellularLocation>
    <subcellularLocation>
        <location evidence="1">Membrane</location>
        <topology evidence="1">Multi-pass membrane protein</topology>
    </subcellularLocation>
</comment>
<dbReference type="InterPro" id="IPR019820">
    <property type="entry name" value="Sec-indep_translocase_CS"/>
</dbReference>
<comment type="caution">
    <text evidence="5">Lacks conserved residue(s) required for the propagation of feature annotation.</text>
</comment>
<dbReference type="PROSITE" id="PS01218">
    <property type="entry name" value="TATC"/>
    <property type="match status" value="1"/>
</dbReference>
<keyword evidence="5" id="KW-0813">Transport</keyword>
<keyword evidence="3 5" id="KW-1133">Transmembrane helix</keyword>
<dbReference type="RefSeq" id="WP_114769800.1">
    <property type="nucleotide sequence ID" value="NZ_QQBB01000003.1"/>
</dbReference>
<evidence type="ECO:0000256" key="1">
    <source>
        <dbReference type="ARBA" id="ARBA00004141"/>
    </source>
</evidence>
<keyword evidence="7" id="KW-1185">Reference proteome</keyword>
<comment type="function">
    <text evidence="5">Part of the twin-arginine translocation (Tat) system that transports large folded proteins containing a characteristic twin-arginine motif in their signal peptide across membranes. Together with TatB, TatC is part of a receptor directly interacting with Tat signal peptides.</text>
</comment>
<dbReference type="Pfam" id="PF00902">
    <property type="entry name" value="TatC"/>
    <property type="match status" value="1"/>
</dbReference>